<gene>
    <name evidence="3" type="ORF">RU96_GL000043</name>
</gene>
<accession>A0A1L8RA28</accession>
<keyword evidence="1" id="KW-0456">Lyase</keyword>
<evidence type="ECO:0000313" key="3">
    <source>
        <dbReference type="EMBL" id="OJG16576.1"/>
    </source>
</evidence>
<comment type="caution">
    <text evidence="3">The sequence shown here is derived from an EMBL/GenBank/DDBJ whole genome shotgun (WGS) entry which is preliminary data.</text>
</comment>
<sequence length="211" mass="23248">MKLQTAIDRISLSEAEALAKQLEGKTDILEMGTSLVKDYGNVAIQRLKEKLNQTTLLVDSKTIDEGAYEFNQAFSHGGDIVTVMGAASYDTLAACYEVAQKENKTMMIDLLEVTDEKIAMIKDFPTAIYALHHSIDRKDKLDAVASVAAFHEKFPTIKRLAIAGGIDLMQAKKLAEQGILEIIIVGSKITKAQDPVKAVKEFMEAVHYENN</sequence>
<dbReference type="GO" id="GO:0019854">
    <property type="term" value="P:L-ascorbic acid catabolic process"/>
    <property type="evidence" value="ECO:0007669"/>
    <property type="project" value="TreeGrafter"/>
</dbReference>
<dbReference type="GO" id="GO:0033982">
    <property type="term" value="F:3-dehydro-L-gulonate-6-phosphate decarboxylase activity"/>
    <property type="evidence" value="ECO:0007669"/>
    <property type="project" value="TreeGrafter"/>
</dbReference>
<dbReference type="EMBL" id="JXKG01000001">
    <property type="protein sequence ID" value="OJG16576.1"/>
    <property type="molecule type" value="Genomic_DNA"/>
</dbReference>
<proteinExistence type="predicted"/>
<name>A0A1L8RA28_9ENTE</name>
<dbReference type="PANTHER" id="PTHR35039">
    <property type="entry name" value="3-KETO-L-GULONATE-6-PHOSPHATE DECARBOXYLASE SGBH-RELATED"/>
    <property type="match status" value="1"/>
</dbReference>
<dbReference type="SMART" id="SM00934">
    <property type="entry name" value="OMPdecase"/>
    <property type="match status" value="1"/>
</dbReference>
<reference evidence="3 4" key="1">
    <citation type="submission" date="2014-12" db="EMBL/GenBank/DDBJ databases">
        <title>Draft genome sequences of 29 type strains of Enterococci.</title>
        <authorList>
            <person name="Zhong Z."/>
            <person name="Sun Z."/>
            <person name="Liu W."/>
            <person name="Zhang W."/>
            <person name="Zhang H."/>
        </authorList>
    </citation>
    <scope>NUCLEOTIDE SEQUENCE [LARGE SCALE GENOMIC DNA]</scope>
    <source>
        <strain evidence="3 4">DSM 21207</strain>
    </source>
</reference>
<dbReference type="OrthoDB" id="43475at2"/>
<dbReference type="InterPro" id="IPR001754">
    <property type="entry name" value="OMPdeCOase_dom"/>
</dbReference>
<evidence type="ECO:0000259" key="2">
    <source>
        <dbReference type="SMART" id="SM00934"/>
    </source>
</evidence>
<dbReference type="Proteomes" id="UP000182835">
    <property type="component" value="Unassembled WGS sequence"/>
</dbReference>
<dbReference type="Gene3D" id="3.20.20.70">
    <property type="entry name" value="Aldolase class I"/>
    <property type="match status" value="1"/>
</dbReference>
<dbReference type="InterPro" id="IPR013785">
    <property type="entry name" value="Aldolase_TIM"/>
</dbReference>
<dbReference type="GO" id="GO:0004590">
    <property type="term" value="F:orotidine-5'-phosphate decarboxylase activity"/>
    <property type="evidence" value="ECO:0007669"/>
    <property type="project" value="InterPro"/>
</dbReference>
<protein>
    <recommendedName>
        <fullName evidence="2">Orotidine 5'-phosphate decarboxylase domain-containing protein</fullName>
    </recommendedName>
</protein>
<dbReference type="RefSeq" id="WP_071863544.1">
    <property type="nucleotide sequence ID" value="NZ_JBHLVQ010000015.1"/>
</dbReference>
<dbReference type="Pfam" id="PF00215">
    <property type="entry name" value="OMPdecase"/>
    <property type="match status" value="1"/>
</dbReference>
<organism evidence="3 4">
    <name type="scientific">Enterococcus canintestini</name>
    <dbReference type="NCBI Taxonomy" id="317010"/>
    <lineage>
        <taxon>Bacteria</taxon>
        <taxon>Bacillati</taxon>
        <taxon>Bacillota</taxon>
        <taxon>Bacilli</taxon>
        <taxon>Lactobacillales</taxon>
        <taxon>Enterococcaceae</taxon>
        <taxon>Enterococcus</taxon>
    </lineage>
</organism>
<dbReference type="SUPFAM" id="SSF51366">
    <property type="entry name" value="Ribulose-phoshate binding barrel"/>
    <property type="match status" value="1"/>
</dbReference>
<evidence type="ECO:0000256" key="1">
    <source>
        <dbReference type="ARBA" id="ARBA00023239"/>
    </source>
</evidence>
<dbReference type="AlphaFoldDB" id="A0A1L8RA28"/>
<feature type="domain" description="Orotidine 5'-phosphate decarboxylase" evidence="2">
    <location>
        <begin position="2"/>
        <end position="202"/>
    </location>
</feature>
<dbReference type="PANTHER" id="PTHR35039:SF3">
    <property type="entry name" value="3-KETO-L-GULONATE-6-PHOSPHATE DECARBOXYLASE SGBH-RELATED"/>
    <property type="match status" value="1"/>
</dbReference>
<dbReference type="GO" id="GO:0006207">
    <property type="term" value="P:'de novo' pyrimidine nucleobase biosynthetic process"/>
    <property type="evidence" value="ECO:0007669"/>
    <property type="project" value="InterPro"/>
</dbReference>
<dbReference type="STRING" id="317010.RU96_GL000043"/>
<evidence type="ECO:0000313" key="4">
    <source>
        <dbReference type="Proteomes" id="UP000182835"/>
    </source>
</evidence>
<dbReference type="InterPro" id="IPR011060">
    <property type="entry name" value="RibuloseP-bd_barrel"/>
</dbReference>